<feature type="region of interest" description="Disordered" evidence="1">
    <location>
        <begin position="160"/>
        <end position="181"/>
    </location>
</feature>
<accession>A0A9W9CJA1</accession>
<organism evidence="2 3">
    <name type="scientific">Neocucurbitaria cava</name>
    <dbReference type="NCBI Taxonomy" id="798079"/>
    <lineage>
        <taxon>Eukaryota</taxon>
        <taxon>Fungi</taxon>
        <taxon>Dikarya</taxon>
        <taxon>Ascomycota</taxon>
        <taxon>Pezizomycotina</taxon>
        <taxon>Dothideomycetes</taxon>
        <taxon>Pleosporomycetidae</taxon>
        <taxon>Pleosporales</taxon>
        <taxon>Pleosporineae</taxon>
        <taxon>Cucurbitariaceae</taxon>
        <taxon>Neocucurbitaria</taxon>
    </lineage>
</organism>
<dbReference type="AlphaFoldDB" id="A0A9W9CJA1"/>
<dbReference type="EMBL" id="JAPEUY010000016">
    <property type="protein sequence ID" value="KAJ4365253.1"/>
    <property type="molecule type" value="Genomic_DNA"/>
</dbReference>
<evidence type="ECO:0000313" key="3">
    <source>
        <dbReference type="Proteomes" id="UP001140560"/>
    </source>
</evidence>
<name>A0A9W9CJA1_9PLEO</name>
<protein>
    <submittedName>
        <fullName evidence="2">Uncharacterized protein</fullName>
    </submittedName>
</protein>
<gene>
    <name evidence="2" type="ORF">N0V83_008872</name>
</gene>
<feature type="compositionally biased region" description="Basic and acidic residues" evidence="1">
    <location>
        <begin position="108"/>
        <end position="146"/>
    </location>
</feature>
<reference evidence="2" key="1">
    <citation type="submission" date="2022-10" db="EMBL/GenBank/DDBJ databases">
        <title>Tapping the CABI collections for fungal endophytes: first genome assemblies for Collariella, Neodidymelliopsis, Ascochyta clinopodiicola, Didymella pomorum, Didymosphaeria variabile, Neocosmospora piperis and Neocucurbitaria cava.</title>
        <authorList>
            <person name="Hill R."/>
        </authorList>
    </citation>
    <scope>NUCLEOTIDE SEQUENCE</scope>
    <source>
        <strain evidence="2">IMI 356814</strain>
    </source>
</reference>
<evidence type="ECO:0000313" key="2">
    <source>
        <dbReference type="EMBL" id="KAJ4365253.1"/>
    </source>
</evidence>
<keyword evidence="3" id="KW-1185">Reference proteome</keyword>
<sequence>MAAYGVAAPPQVQTMKAMVVLVSQRILLTHAVATAAEVAAEIPDATEHLATSAGLMIEQTTKEAPMLDSSPMGNHRRSDAMDASRSGGSLIARMTKDGQPLMSQPKRSLADRITRDDDGDEMSGRLKGDDRDPRVSDFSEPTRPRGLAERISRDTEINIRGRGRSQEGINIRGTASNNGAAGGINIRGVANGA</sequence>
<evidence type="ECO:0000256" key="1">
    <source>
        <dbReference type="SAM" id="MobiDB-lite"/>
    </source>
</evidence>
<comment type="caution">
    <text evidence="2">The sequence shown here is derived from an EMBL/GenBank/DDBJ whole genome shotgun (WGS) entry which is preliminary data.</text>
</comment>
<dbReference type="Proteomes" id="UP001140560">
    <property type="component" value="Unassembled WGS sequence"/>
</dbReference>
<proteinExistence type="predicted"/>
<feature type="region of interest" description="Disordered" evidence="1">
    <location>
        <begin position="94"/>
        <end position="146"/>
    </location>
</feature>
<dbReference type="OrthoDB" id="422106at2759"/>